<organism evidence="4">
    <name type="scientific">Caulobacter sp. (strain K31)</name>
    <dbReference type="NCBI Taxonomy" id="366602"/>
    <lineage>
        <taxon>Bacteria</taxon>
        <taxon>Pseudomonadati</taxon>
        <taxon>Pseudomonadota</taxon>
        <taxon>Alphaproteobacteria</taxon>
        <taxon>Caulobacterales</taxon>
        <taxon>Caulobacteraceae</taxon>
        <taxon>Caulobacter</taxon>
    </lineage>
</organism>
<evidence type="ECO:0000313" key="4">
    <source>
        <dbReference type="EMBL" id="ABZ73165.1"/>
    </source>
</evidence>
<dbReference type="Pfam" id="PF04023">
    <property type="entry name" value="FeoA"/>
    <property type="match status" value="1"/>
</dbReference>
<dbReference type="SUPFAM" id="SSF50037">
    <property type="entry name" value="C-terminal domain of transcriptional repressors"/>
    <property type="match status" value="1"/>
</dbReference>
<dbReference type="PANTHER" id="PTHR42954">
    <property type="entry name" value="FE(2+) TRANSPORT PROTEIN A"/>
    <property type="match status" value="1"/>
</dbReference>
<dbReference type="InterPro" id="IPR038157">
    <property type="entry name" value="FeoA_core_dom"/>
</dbReference>
<dbReference type="AlphaFoldDB" id="B0SWV7"/>
<reference evidence="4" key="1">
    <citation type="submission" date="2008-01" db="EMBL/GenBank/DDBJ databases">
        <title>Complete sequence of chromosome of Caulobacter sp. K31.</title>
        <authorList>
            <consortium name="US DOE Joint Genome Institute"/>
            <person name="Copeland A."/>
            <person name="Lucas S."/>
            <person name="Lapidus A."/>
            <person name="Barry K."/>
            <person name="Glavina del Rio T."/>
            <person name="Dalin E."/>
            <person name="Tice H."/>
            <person name="Pitluck S."/>
            <person name="Bruce D."/>
            <person name="Goodwin L."/>
            <person name="Thompson L.S."/>
            <person name="Brettin T."/>
            <person name="Detter J.C."/>
            <person name="Han C."/>
            <person name="Schmutz J."/>
            <person name="Larimer F."/>
            <person name="Land M."/>
            <person name="Hauser L."/>
            <person name="Kyrpides N."/>
            <person name="Kim E."/>
            <person name="Stephens C."/>
            <person name="Richardson P."/>
        </authorList>
    </citation>
    <scope>NUCLEOTIDE SEQUENCE [LARGE SCALE GENOMIC DNA]</scope>
    <source>
        <strain evidence="4">K31</strain>
    </source>
</reference>
<dbReference type="EMBL" id="CP000927">
    <property type="protein sequence ID" value="ABZ73165.1"/>
    <property type="molecule type" value="Genomic_DNA"/>
</dbReference>
<dbReference type="eggNOG" id="COG1918">
    <property type="taxonomic scope" value="Bacteria"/>
</dbReference>
<name>B0SWV7_CAUSK</name>
<feature type="region of interest" description="Disordered" evidence="2">
    <location>
        <begin position="1"/>
        <end position="51"/>
    </location>
</feature>
<dbReference type="GO" id="GO:0046914">
    <property type="term" value="F:transition metal ion binding"/>
    <property type="evidence" value="ECO:0007669"/>
    <property type="project" value="InterPro"/>
</dbReference>
<dbReference type="SMART" id="SM00899">
    <property type="entry name" value="FeoA"/>
    <property type="match status" value="1"/>
</dbReference>
<protein>
    <submittedName>
        <fullName evidence="4">FeoA family protein</fullName>
    </submittedName>
</protein>
<gene>
    <name evidence="4" type="ordered locus">Caul_4040</name>
</gene>
<feature type="domain" description="Ferrous iron transporter FeoA-like" evidence="3">
    <location>
        <begin position="26"/>
        <end position="108"/>
    </location>
</feature>
<dbReference type="STRING" id="366602.Caul_4040"/>
<sequence>MSDALSLTPDISDAPASAPLAGGGEQPLSTARKGQTGVITRVSGETGRHEAVDPAELERRLLEMGFVEGAAIEILHEGLFGRDPIAVRVDDMRVALRRREAAAVTVQFHEA</sequence>
<dbReference type="InterPro" id="IPR007167">
    <property type="entry name" value="Fe-transptr_FeoA-like"/>
</dbReference>
<evidence type="ECO:0000259" key="3">
    <source>
        <dbReference type="SMART" id="SM00899"/>
    </source>
</evidence>
<dbReference type="PANTHER" id="PTHR42954:SF2">
    <property type="entry name" value="FE(2+) TRANSPORT PROTEIN A"/>
    <property type="match status" value="1"/>
</dbReference>
<evidence type="ECO:0000256" key="1">
    <source>
        <dbReference type="ARBA" id="ARBA00023004"/>
    </source>
</evidence>
<keyword evidence="1" id="KW-0408">Iron</keyword>
<proteinExistence type="predicted"/>
<dbReference type="InterPro" id="IPR008988">
    <property type="entry name" value="Transcriptional_repressor_C"/>
</dbReference>
<dbReference type="HOGENOM" id="CLU_150646_1_2_5"/>
<evidence type="ECO:0000256" key="2">
    <source>
        <dbReference type="SAM" id="MobiDB-lite"/>
    </source>
</evidence>
<dbReference type="Gene3D" id="2.30.30.90">
    <property type="match status" value="1"/>
</dbReference>
<dbReference type="KEGG" id="cak:Caul_4040"/>
<dbReference type="OrthoDB" id="7173531at2"/>
<accession>B0SWV7</accession>
<dbReference type="InterPro" id="IPR052713">
    <property type="entry name" value="FeoA"/>
</dbReference>